<dbReference type="Proteomes" id="UP000734854">
    <property type="component" value="Unassembled WGS sequence"/>
</dbReference>
<reference evidence="2 3" key="1">
    <citation type="submission" date="2020-08" db="EMBL/GenBank/DDBJ databases">
        <title>Plant Genome Project.</title>
        <authorList>
            <person name="Zhang R.-G."/>
        </authorList>
    </citation>
    <scope>NUCLEOTIDE SEQUENCE [LARGE SCALE GENOMIC DNA]</scope>
    <source>
        <tissue evidence="2">Rhizome</tissue>
    </source>
</reference>
<feature type="region of interest" description="Disordered" evidence="1">
    <location>
        <begin position="295"/>
        <end position="319"/>
    </location>
</feature>
<organism evidence="2 3">
    <name type="scientific">Zingiber officinale</name>
    <name type="common">Ginger</name>
    <name type="synonym">Amomum zingiber</name>
    <dbReference type="NCBI Taxonomy" id="94328"/>
    <lineage>
        <taxon>Eukaryota</taxon>
        <taxon>Viridiplantae</taxon>
        <taxon>Streptophyta</taxon>
        <taxon>Embryophyta</taxon>
        <taxon>Tracheophyta</taxon>
        <taxon>Spermatophyta</taxon>
        <taxon>Magnoliopsida</taxon>
        <taxon>Liliopsida</taxon>
        <taxon>Zingiberales</taxon>
        <taxon>Zingiberaceae</taxon>
        <taxon>Zingiber</taxon>
    </lineage>
</organism>
<comment type="caution">
    <text evidence="2">The sequence shown here is derived from an EMBL/GenBank/DDBJ whole genome shotgun (WGS) entry which is preliminary data.</text>
</comment>
<accession>A0A8J5GCR6</accession>
<gene>
    <name evidence="2" type="ORF">ZIOFF_045131</name>
</gene>
<name>A0A8J5GCR6_ZINOF</name>
<dbReference type="PANTHER" id="PTHR35286:SF1">
    <property type="entry name" value="EXPRESSED PROTEIN"/>
    <property type="match status" value="1"/>
</dbReference>
<sequence length="319" mass="35388">MASNPNMAANAAASSDGADASSSDDIGLLLAGLQLRPPYLGTNSLLPQNVVDYLLRNGGSGLDDEGDEEEEDDNEEEDMMDHRGEGWKNRRLLAKEEGKLEREILRIIETGNGFEALKVNSGQSVAIGDHNICVGVHEEPDSEYRLWQWHGHIMLFDEDDGYSLEYIHGFHHELVPPQQRGRKQVVHEEEEKSKTKVDVVGNSGLKDLISGNVVESIGNAAGRVLHRNSLKGQSLHQVTDGQQHAVLIVLPRRVPCQLQHLEQKKTTVIKPDDKSSGIWNWGVLEVMLMWPTRNWTTGGRPSPTKRLLLRPDAAVPDQG</sequence>
<feature type="region of interest" description="Disordered" evidence="1">
    <location>
        <begin position="1"/>
        <end position="23"/>
    </location>
</feature>
<evidence type="ECO:0000256" key="1">
    <source>
        <dbReference type="SAM" id="MobiDB-lite"/>
    </source>
</evidence>
<dbReference type="PANTHER" id="PTHR35286">
    <property type="entry name" value="EXPRESSED PROTEIN"/>
    <property type="match status" value="1"/>
</dbReference>
<dbReference type="EMBL" id="JACMSC010000012">
    <property type="protein sequence ID" value="KAG6497237.1"/>
    <property type="molecule type" value="Genomic_DNA"/>
</dbReference>
<dbReference type="AlphaFoldDB" id="A0A8J5GCR6"/>
<feature type="region of interest" description="Disordered" evidence="1">
    <location>
        <begin position="57"/>
        <end position="82"/>
    </location>
</feature>
<evidence type="ECO:0000313" key="2">
    <source>
        <dbReference type="EMBL" id="KAG6497237.1"/>
    </source>
</evidence>
<keyword evidence="3" id="KW-1185">Reference proteome</keyword>
<proteinExistence type="predicted"/>
<feature type="compositionally biased region" description="Acidic residues" evidence="1">
    <location>
        <begin position="62"/>
        <end position="79"/>
    </location>
</feature>
<protein>
    <submittedName>
        <fullName evidence="2">Uncharacterized protein</fullName>
    </submittedName>
</protein>
<evidence type="ECO:0000313" key="3">
    <source>
        <dbReference type="Proteomes" id="UP000734854"/>
    </source>
</evidence>